<dbReference type="AlphaFoldDB" id="A0AAV5FF01"/>
<organism evidence="2 3">
    <name type="scientific">Eleusine coracana subsp. coracana</name>
    <dbReference type="NCBI Taxonomy" id="191504"/>
    <lineage>
        <taxon>Eukaryota</taxon>
        <taxon>Viridiplantae</taxon>
        <taxon>Streptophyta</taxon>
        <taxon>Embryophyta</taxon>
        <taxon>Tracheophyta</taxon>
        <taxon>Spermatophyta</taxon>
        <taxon>Magnoliopsida</taxon>
        <taxon>Liliopsida</taxon>
        <taxon>Poales</taxon>
        <taxon>Poaceae</taxon>
        <taxon>PACMAD clade</taxon>
        <taxon>Chloridoideae</taxon>
        <taxon>Cynodonteae</taxon>
        <taxon>Eleusininae</taxon>
        <taxon>Eleusine</taxon>
    </lineage>
</organism>
<sequence>MHLSFYRSSTRSVSSLRSRRRTTSIAAGEGLGPQIPSERPGWLLLHYRAFAVADSASLCGAATAGSLLPPQFMRWPYPCLELASSGAPV</sequence>
<feature type="region of interest" description="Disordered" evidence="1">
    <location>
        <begin position="1"/>
        <end position="36"/>
    </location>
</feature>
<reference evidence="2" key="1">
    <citation type="journal article" date="2018" name="DNA Res.">
        <title>Multiple hybrid de novo genome assembly of finger millet, an orphan allotetraploid crop.</title>
        <authorList>
            <person name="Hatakeyama M."/>
            <person name="Aluri S."/>
            <person name="Balachadran M.T."/>
            <person name="Sivarajan S.R."/>
            <person name="Patrignani A."/>
            <person name="Gruter S."/>
            <person name="Poveda L."/>
            <person name="Shimizu-Inatsugi R."/>
            <person name="Baeten J."/>
            <person name="Francoijs K.J."/>
            <person name="Nataraja K.N."/>
            <person name="Reddy Y.A.N."/>
            <person name="Phadnis S."/>
            <person name="Ravikumar R.L."/>
            <person name="Schlapbach R."/>
            <person name="Sreeman S.M."/>
            <person name="Shimizu K.K."/>
        </authorList>
    </citation>
    <scope>NUCLEOTIDE SEQUENCE</scope>
</reference>
<gene>
    <name evidence="2" type="primary">gb21808</name>
    <name evidence="2" type="ORF">PR202_gb21808</name>
</gene>
<accession>A0AAV5FF01</accession>
<proteinExistence type="predicted"/>
<feature type="compositionally biased region" description="Low complexity" evidence="1">
    <location>
        <begin position="7"/>
        <end position="16"/>
    </location>
</feature>
<comment type="caution">
    <text evidence="2">The sequence shown here is derived from an EMBL/GenBank/DDBJ whole genome shotgun (WGS) entry which is preliminary data.</text>
</comment>
<evidence type="ECO:0000256" key="1">
    <source>
        <dbReference type="SAM" id="MobiDB-lite"/>
    </source>
</evidence>
<evidence type="ECO:0000313" key="3">
    <source>
        <dbReference type="Proteomes" id="UP001054889"/>
    </source>
</evidence>
<evidence type="ECO:0000313" key="2">
    <source>
        <dbReference type="EMBL" id="GJN33232.1"/>
    </source>
</evidence>
<dbReference type="EMBL" id="BQKI01000084">
    <property type="protein sequence ID" value="GJN33232.1"/>
    <property type="molecule type" value="Genomic_DNA"/>
</dbReference>
<name>A0AAV5FF01_ELECO</name>
<protein>
    <submittedName>
        <fullName evidence="2">Uncharacterized protein</fullName>
    </submittedName>
</protein>
<keyword evidence="3" id="KW-1185">Reference proteome</keyword>
<dbReference type="Proteomes" id="UP001054889">
    <property type="component" value="Unassembled WGS sequence"/>
</dbReference>
<reference evidence="2" key="2">
    <citation type="submission" date="2021-12" db="EMBL/GenBank/DDBJ databases">
        <title>Resequencing data analysis of finger millet.</title>
        <authorList>
            <person name="Hatakeyama M."/>
            <person name="Aluri S."/>
            <person name="Balachadran M.T."/>
            <person name="Sivarajan S.R."/>
            <person name="Poveda L."/>
            <person name="Shimizu-Inatsugi R."/>
            <person name="Schlapbach R."/>
            <person name="Sreeman S.M."/>
            <person name="Shimizu K.K."/>
        </authorList>
    </citation>
    <scope>NUCLEOTIDE SEQUENCE</scope>
</reference>